<sequence length="548" mass="58982">MLHLGSLAYSWATLSLCYLPSSLGAATLPFLKLKGPPTLPPDASPSLNPSLASFSIETAFFEEFLGNKSFPNQLSLNLLQNLKDRTGVPAEIRIGGITADSTGWDPTQDVALFNFIDSSGTLHNTTLGPAFWQSVGLLPEGTKITLTLNLESLSYEGALSMAKAAVNGLALGQLSAFELGNEPDQYPISFTPQTYVDTWEPWAHNISLALGLRKPTFRVAATAIDPLWPYNTPGASSQLDCVSALAAGANKDHVVGSCSEHTYQYSVCDPERTAVAILPNLVNHTRLAEYLDLWQPRIISVRQQLGEDSFNIGEYNSVSCSGKDGVSNTFGQALWLLDTILYASSINVTKLYMHQGGPLALQSSTQLNHGGLSFYDMWYPVQSQNGPIQVMPSYASYLFIAETLGQSKTLRISNIFPGRQANGSSITTALGDSSAGQLVAYGFWDSAQPSSHSFPTKLALLNMQIFNQTNANPRPTTKFDISAFRRASSRTITLKRLQAPGADVTAGNLTTWAGQSFASGLAVGKMAEEKQTSSIVVVQASEAVLVFL</sequence>
<keyword evidence="3" id="KW-0378">Hydrolase</keyword>
<dbReference type="Proteomes" id="UP000054270">
    <property type="component" value="Unassembled WGS sequence"/>
</dbReference>
<dbReference type="InterPro" id="IPR052974">
    <property type="entry name" value="GH79_Enzymes"/>
</dbReference>
<reference evidence="4" key="1">
    <citation type="submission" date="2014-04" db="EMBL/GenBank/DDBJ databases">
        <title>Evolutionary Origins and Diversification of the Mycorrhizal Mutualists.</title>
        <authorList>
            <consortium name="DOE Joint Genome Institute"/>
            <consortium name="Mycorrhizal Genomics Consortium"/>
            <person name="Kohler A."/>
            <person name="Kuo A."/>
            <person name="Nagy L.G."/>
            <person name="Floudas D."/>
            <person name="Copeland A."/>
            <person name="Barry K.W."/>
            <person name="Cichocki N."/>
            <person name="Veneault-Fourrey C."/>
            <person name="LaButti K."/>
            <person name="Lindquist E.A."/>
            <person name="Lipzen A."/>
            <person name="Lundell T."/>
            <person name="Morin E."/>
            <person name="Murat C."/>
            <person name="Riley R."/>
            <person name="Ohm R."/>
            <person name="Sun H."/>
            <person name="Tunlid A."/>
            <person name="Henrissat B."/>
            <person name="Grigoriev I.V."/>
            <person name="Hibbett D.S."/>
            <person name="Martin F."/>
        </authorList>
    </citation>
    <scope>NUCLEOTIDE SEQUENCE [LARGE SCALE GENOMIC DNA]</scope>
    <source>
        <strain evidence="4">FD-334 SS-4</strain>
    </source>
</reference>
<proteinExistence type="predicted"/>
<protein>
    <submittedName>
        <fullName evidence="3">Glycoside hydrolase family 79 protein</fullName>
    </submittedName>
</protein>
<feature type="chain" id="PRO_5002249703" evidence="1">
    <location>
        <begin position="25"/>
        <end position="548"/>
    </location>
</feature>
<evidence type="ECO:0000313" key="3">
    <source>
        <dbReference type="EMBL" id="KJA22915.1"/>
    </source>
</evidence>
<dbReference type="OMA" id="STYSMLY"/>
<feature type="domain" description="Beta-glucuronidase C-terminal" evidence="2">
    <location>
        <begin position="441"/>
        <end position="545"/>
    </location>
</feature>
<gene>
    <name evidence="3" type="ORF">HYPSUDRAFT_66662</name>
</gene>
<dbReference type="AlphaFoldDB" id="A0A0D2PT54"/>
<keyword evidence="4" id="KW-1185">Reference proteome</keyword>
<dbReference type="Pfam" id="PF16862">
    <property type="entry name" value="Glyco_hydro_79C"/>
    <property type="match status" value="1"/>
</dbReference>
<dbReference type="InterPro" id="IPR017853">
    <property type="entry name" value="GH"/>
</dbReference>
<dbReference type="OrthoDB" id="2831684at2759"/>
<keyword evidence="1" id="KW-0732">Signal</keyword>
<name>A0A0D2PT54_HYPSF</name>
<dbReference type="EMBL" id="KN817546">
    <property type="protein sequence ID" value="KJA22915.1"/>
    <property type="molecule type" value="Genomic_DNA"/>
</dbReference>
<accession>A0A0D2PT54</accession>
<dbReference type="InterPro" id="IPR031728">
    <property type="entry name" value="GlcAase_C"/>
</dbReference>
<organism evidence="3 4">
    <name type="scientific">Hypholoma sublateritium (strain FD-334 SS-4)</name>
    <dbReference type="NCBI Taxonomy" id="945553"/>
    <lineage>
        <taxon>Eukaryota</taxon>
        <taxon>Fungi</taxon>
        <taxon>Dikarya</taxon>
        <taxon>Basidiomycota</taxon>
        <taxon>Agaricomycotina</taxon>
        <taxon>Agaricomycetes</taxon>
        <taxon>Agaricomycetidae</taxon>
        <taxon>Agaricales</taxon>
        <taxon>Agaricineae</taxon>
        <taxon>Strophariaceae</taxon>
        <taxon>Hypholoma</taxon>
    </lineage>
</organism>
<dbReference type="PANTHER" id="PTHR36183">
    <property type="entry name" value="BETA-GLUCURONIDASE"/>
    <property type="match status" value="1"/>
</dbReference>
<evidence type="ECO:0000259" key="2">
    <source>
        <dbReference type="Pfam" id="PF16862"/>
    </source>
</evidence>
<dbReference type="PANTHER" id="PTHR36183:SF2">
    <property type="entry name" value="BETA-GLUCURONIDASE C-TERMINAL DOMAIN-CONTAINING PROTEIN"/>
    <property type="match status" value="1"/>
</dbReference>
<feature type="signal peptide" evidence="1">
    <location>
        <begin position="1"/>
        <end position="24"/>
    </location>
</feature>
<evidence type="ECO:0000313" key="4">
    <source>
        <dbReference type="Proteomes" id="UP000054270"/>
    </source>
</evidence>
<dbReference type="Gene3D" id="3.20.20.80">
    <property type="entry name" value="Glycosidases"/>
    <property type="match status" value="1"/>
</dbReference>
<dbReference type="GO" id="GO:0016787">
    <property type="term" value="F:hydrolase activity"/>
    <property type="evidence" value="ECO:0007669"/>
    <property type="project" value="UniProtKB-KW"/>
</dbReference>
<evidence type="ECO:0000256" key="1">
    <source>
        <dbReference type="SAM" id="SignalP"/>
    </source>
</evidence>
<dbReference type="SUPFAM" id="SSF51445">
    <property type="entry name" value="(Trans)glycosidases"/>
    <property type="match status" value="1"/>
</dbReference>